<dbReference type="Pfam" id="PF05033">
    <property type="entry name" value="Pre-SET"/>
    <property type="match status" value="1"/>
</dbReference>
<evidence type="ECO:0000313" key="12">
    <source>
        <dbReference type="Proteomes" id="UP000887568"/>
    </source>
</evidence>
<keyword evidence="5" id="KW-0949">S-adenosyl-L-methionine</keyword>
<dbReference type="Proteomes" id="UP000887568">
    <property type="component" value="Unplaced"/>
</dbReference>
<evidence type="ECO:0008006" key="13">
    <source>
        <dbReference type="Google" id="ProtNLM"/>
    </source>
</evidence>
<feature type="domain" description="SET" evidence="8">
    <location>
        <begin position="108"/>
        <end position="232"/>
    </location>
</feature>
<dbReference type="InterPro" id="IPR007728">
    <property type="entry name" value="Pre-SET_dom"/>
</dbReference>
<name>A0A913ZRL5_PATMI</name>
<evidence type="ECO:0000256" key="2">
    <source>
        <dbReference type="ARBA" id="ARBA00022454"/>
    </source>
</evidence>
<dbReference type="GeneID" id="119726451"/>
<accession>A0A913ZRL5</accession>
<dbReference type="GO" id="GO:0005634">
    <property type="term" value="C:nucleus"/>
    <property type="evidence" value="ECO:0007669"/>
    <property type="project" value="InterPro"/>
</dbReference>
<dbReference type="AlphaFoldDB" id="A0A913ZRL5"/>
<dbReference type="RefSeq" id="XP_038054044.1">
    <property type="nucleotide sequence ID" value="XM_038198116.1"/>
</dbReference>
<dbReference type="SMART" id="SM00317">
    <property type="entry name" value="SET"/>
    <property type="match status" value="1"/>
</dbReference>
<comment type="subcellular location">
    <subcellularLocation>
        <location evidence="1">Chromosome</location>
    </subcellularLocation>
</comment>
<evidence type="ECO:0000256" key="6">
    <source>
        <dbReference type="ARBA" id="ARBA00022723"/>
    </source>
</evidence>
<evidence type="ECO:0000313" key="11">
    <source>
        <dbReference type="EnsemblMetazoa" id="XP_038054044.1"/>
    </source>
</evidence>
<feature type="domain" description="Post-SET" evidence="10">
    <location>
        <begin position="248"/>
        <end position="264"/>
    </location>
</feature>
<evidence type="ECO:0000259" key="8">
    <source>
        <dbReference type="PROSITE" id="PS50280"/>
    </source>
</evidence>
<proteinExistence type="predicted"/>
<keyword evidence="7" id="KW-0862">Zinc</keyword>
<dbReference type="Pfam" id="PF00856">
    <property type="entry name" value="SET"/>
    <property type="match status" value="1"/>
</dbReference>
<dbReference type="InterPro" id="IPR046341">
    <property type="entry name" value="SET_dom_sf"/>
</dbReference>
<dbReference type="Gene3D" id="2.170.270.10">
    <property type="entry name" value="SET domain"/>
    <property type="match status" value="1"/>
</dbReference>
<dbReference type="SUPFAM" id="SSF82199">
    <property type="entry name" value="SET domain"/>
    <property type="match status" value="1"/>
</dbReference>
<feature type="domain" description="Pre-SET" evidence="9">
    <location>
        <begin position="43"/>
        <end position="105"/>
    </location>
</feature>
<dbReference type="OMA" id="VDSMVPK"/>
<evidence type="ECO:0000256" key="7">
    <source>
        <dbReference type="ARBA" id="ARBA00022833"/>
    </source>
</evidence>
<dbReference type="InterPro" id="IPR003616">
    <property type="entry name" value="Post-SET_dom"/>
</dbReference>
<dbReference type="GO" id="GO:0005694">
    <property type="term" value="C:chromosome"/>
    <property type="evidence" value="ECO:0007669"/>
    <property type="project" value="UniProtKB-SubCell"/>
</dbReference>
<organism evidence="11 12">
    <name type="scientific">Patiria miniata</name>
    <name type="common">Bat star</name>
    <name type="synonym">Asterina miniata</name>
    <dbReference type="NCBI Taxonomy" id="46514"/>
    <lineage>
        <taxon>Eukaryota</taxon>
        <taxon>Metazoa</taxon>
        <taxon>Echinodermata</taxon>
        <taxon>Eleutherozoa</taxon>
        <taxon>Asterozoa</taxon>
        <taxon>Asteroidea</taxon>
        <taxon>Valvatacea</taxon>
        <taxon>Valvatida</taxon>
        <taxon>Asterinidae</taxon>
        <taxon>Patiria</taxon>
    </lineage>
</organism>
<dbReference type="InterPro" id="IPR050973">
    <property type="entry name" value="H3K9_Histone-Lys_N-MTase"/>
</dbReference>
<dbReference type="PROSITE" id="PS50868">
    <property type="entry name" value="POST_SET"/>
    <property type="match status" value="1"/>
</dbReference>
<keyword evidence="4" id="KW-0808">Transferase</keyword>
<evidence type="ECO:0000256" key="5">
    <source>
        <dbReference type="ARBA" id="ARBA00022691"/>
    </source>
</evidence>
<evidence type="ECO:0000256" key="1">
    <source>
        <dbReference type="ARBA" id="ARBA00004286"/>
    </source>
</evidence>
<protein>
    <recommendedName>
        <fullName evidence="13">Histone-lysine N-methyltransferase SETMAR</fullName>
    </recommendedName>
</protein>
<dbReference type="PANTHER" id="PTHR46223">
    <property type="entry name" value="HISTONE-LYSINE N-METHYLTRANSFERASE SUV39H"/>
    <property type="match status" value="1"/>
</dbReference>
<evidence type="ECO:0000256" key="3">
    <source>
        <dbReference type="ARBA" id="ARBA00022603"/>
    </source>
</evidence>
<keyword evidence="3" id="KW-0489">Methyltransferase</keyword>
<dbReference type="OrthoDB" id="616263at2759"/>
<dbReference type="GO" id="GO:0008270">
    <property type="term" value="F:zinc ion binding"/>
    <property type="evidence" value="ECO:0007669"/>
    <property type="project" value="InterPro"/>
</dbReference>
<dbReference type="GO" id="GO:0032259">
    <property type="term" value="P:methylation"/>
    <property type="evidence" value="ECO:0007669"/>
    <property type="project" value="UniProtKB-KW"/>
</dbReference>
<sequence length="274" mass="30251">MDGAMSLQNADNVILPAEISFQYTSTHVAGPGLNRHPNEIMYEGCDCGMASCNPQCPCILRYGANYDNAGHFLKGPSIADSQPVFECNASCKCGPECVNRVVQNGPQFPLEVFATRRKGYGLRSSVPVPKDRFVCEYAGEVLTLEEVKKRTREMKLHDLNYIMVVRESLANGNVITTPIDLTHIGNVGRFINHSCQPNLYLITVRVDNDIPRVAMFAGRNIDAGEELAYSYWGDHTPQQAAASDDKGRRSKCFCESKTCQGLLPCSEDLYEPGT</sequence>
<keyword evidence="6" id="KW-0479">Metal-binding</keyword>
<reference evidence="11" key="1">
    <citation type="submission" date="2022-11" db="UniProtKB">
        <authorList>
            <consortium name="EnsemblMetazoa"/>
        </authorList>
    </citation>
    <scope>IDENTIFICATION</scope>
</reference>
<dbReference type="PROSITE" id="PS50280">
    <property type="entry name" value="SET"/>
    <property type="match status" value="1"/>
</dbReference>
<dbReference type="EnsemblMetazoa" id="XM_038198116.1">
    <property type="protein sequence ID" value="XP_038054044.1"/>
    <property type="gene ID" value="LOC119726451"/>
</dbReference>
<keyword evidence="12" id="KW-1185">Reference proteome</keyword>
<evidence type="ECO:0000259" key="10">
    <source>
        <dbReference type="PROSITE" id="PS50868"/>
    </source>
</evidence>
<evidence type="ECO:0000256" key="4">
    <source>
        <dbReference type="ARBA" id="ARBA00022679"/>
    </source>
</evidence>
<dbReference type="PANTHER" id="PTHR46223:SF3">
    <property type="entry name" value="HISTONE-LYSINE N-METHYLTRANSFERASE SET-23"/>
    <property type="match status" value="1"/>
</dbReference>
<keyword evidence="2" id="KW-0158">Chromosome</keyword>
<dbReference type="PROSITE" id="PS50867">
    <property type="entry name" value="PRE_SET"/>
    <property type="match status" value="1"/>
</dbReference>
<evidence type="ECO:0000259" key="9">
    <source>
        <dbReference type="PROSITE" id="PS50867"/>
    </source>
</evidence>
<dbReference type="InterPro" id="IPR001214">
    <property type="entry name" value="SET_dom"/>
</dbReference>
<dbReference type="GO" id="GO:0042054">
    <property type="term" value="F:histone methyltransferase activity"/>
    <property type="evidence" value="ECO:0007669"/>
    <property type="project" value="InterPro"/>
</dbReference>